<dbReference type="Ensembl" id="ENSCINT00000034850.1">
    <property type="protein sequence ID" value="ENSCINP00000032037.1"/>
    <property type="gene ID" value="ENSCING00000022696.1"/>
</dbReference>
<proteinExistence type="predicted"/>
<dbReference type="AlphaFoldDB" id="H2XQV3"/>
<reference evidence="2" key="1">
    <citation type="journal article" date="2002" name="Science">
        <title>The draft genome of Ciona intestinalis: insights into chordate and vertebrate origins.</title>
        <authorList>
            <person name="Dehal P."/>
            <person name="Satou Y."/>
            <person name="Campbell R.K."/>
            <person name="Chapman J."/>
            <person name="Degnan B."/>
            <person name="De Tomaso A."/>
            <person name="Davidson B."/>
            <person name="Di Gregorio A."/>
            <person name="Gelpke M."/>
            <person name="Goodstein D.M."/>
            <person name="Harafuji N."/>
            <person name="Hastings K.E."/>
            <person name="Ho I."/>
            <person name="Hotta K."/>
            <person name="Huang W."/>
            <person name="Kawashima T."/>
            <person name="Lemaire P."/>
            <person name="Martinez D."/>
            <person name="Meinertzhagen I.A."/>
            <person name="Necula S."/>
            <person name="Nonaka M."/>
            <person name="Putnam N."/>
            <person name="Rash S."/>
            <person name="Saiga H."/>
            <person name="Satake M."/>
            <person name="Terry A."/>
            <person name="Yamada L."/>
            <person name="Wang H.G."/>
            <person name="Awazu S."/>
            <person name="Azumi K."/>
            <person name="Boore J."/>
            <person name="Branno M."/>
            <person name="Chin-Bow S."/>
            <person name="DeSantis R."/>
            <person name="Doyle S."/>
            <person name="Francino P."/>
            <person name="Keys D.N."/>
            <person name="Haga S."/>
            <person name="Hayashi H."/>
            <person name="Hino K."/>
            <person name="Imai K.S."/>
            <person name="Inaba K."/>
            <person name="Kano S."/>
            <person name="Kobayashi K."/>
            <person name="Kobayashi M."/>
            <person name="Lee B.I."/>
            <person name="Makabe K.W."/>
            <person name="Manohar C."/>
            <person name="Matassi G."/>
            <person name="Medina M."/>
            <person name="Mochizuki Y."/>
            <person name="Mount S."/>
            <person name="Morishita T."/>
            <person name="Miura S."/>
            <person name="Nakayama A."/>
            <person name="Nishizaka S."/>
            <person name="Nomoto H."/>
            <person name="Ohta F."/>
            <person name="Oishi K."/>
            <person name="Rigoutsos I."/>
            <person name="Sano M."/>
            <person name="Sasaki A."/>
            <person name="Sasakura Y."/>
            <person name="Shoguchi E."/>
            <person name="Shin-i T."/>
            <person name="Spagnuolo A."/>
            <person name="Stainier D."/>
            <person name="Suzuki M.M."/>
            <person name="Tassy O."/>
            <person name="Takatori N."/>
            <person name="Tokuoka M."/>
            <person name="Yagi K."/>
            <person name="Yoshizaki F."/>
            <person name="Wada S."/>
            <person name="Zhang C."/>
            <person name="Hyatt P.D."/>
            <person name="Larimer F."/>
            <person name="Detter C."/>
            <person name="Doggett N."/>
            <person name="Glavina T."/>
            <person name="Hawkins T."/>
            <person name="Richardson P."/>
            <person name="Lucas S."/>
            <person name="Kohara Y."/>
            <person name="Levine M."/>
            <person name="Satoh N."/>
            <person name="Rokhsar D.S."/>
        </authorList>
    </citation>
    <scope>NUCLEOTIDE SEQUENCE [LARGE SCALE GENOMIC DNA]</scope>
</reference>
<organism evidence="1 2">
    <name type="scientific">Ciona intestinalis</name>
    <name type="common">Transparent sea squirt</name>
    <name type="synonym">Ascidia intestinalis</name>
    <dbReference type="NCBI Taxonomy" id="7719"/>
    <lineage>
        <taxon>Eukaryota</taxon>
        <taxon>Metazoa</taxon>
        <taxon>Chordata</taxon>
        <taxon>Tunicata</taxon>
        <taxon>Ascidiacea</taxon>
        <taxon>Phlebobranchia</taxon>
        <taxon>Cionidae</taxon>
        <taxon>Ciona</taxon>
    </lineage>
</organism>
<reference evidence="1" key="3">
    <citation type="submission" date="2025-09" db="UniProtKB">
        <authorList>
            <consortium name="Ensembl"/>
        </authorList>
    </citation>
    <scope>IDENTIFICATION</scope>
</reference>
<protein>
    <submittedName>
        <fullName evidence="1">Uncharacterized protein</fullName>
    </submittedName>
</protein>
<accession>H2XQV3</accession>
<reference evidence="1" key="2">
    <citation type="submission" date="2025-08" db="UniProtKB">
        <authorList>
            <consortium name="Ensembl"/>
        </authorList>
    </citation>
    <scope>IDENTIFICATION</scope>
</reference>
<evidence type="ECO:0000313" key="1">
    <source>
        <dbReference type="Ensembl" id="ENSCINP00000032037.1"/>
    </source>
</evidence>
<dbReference type="Proteomes" id="UP000008144">
    <property type="component" value="Unassembled WGS sequence"/>
</dbReference>
<sequence>MPNMQRNISSALAHLFKLFTVSFTALTSLSTDPTLLLKLLTED</sequence>
<keyword evidence="2" id="KW-1185">Reference proteome</keyword>
<dbReference type="HOGENOM" id="CLU_3241863_0_0_1"/>
<dbReference type="InParanoid" id="H2XQV3"/>
<name>H2XQV3_CIOIN</name>
<evidence type="ECO:0000313" key="2">
    <source>
        <dbReference type="Proteomes" id="UP000008144"/>
    </source>
</evidence>